<evidence type="ECO:0000313" key="3">
    <source>
        <dbReference type="Proteomes" id="UP000027222"/>
    </source>
</evidence>
<dbReference type="HOGENOM" id="CLU_015055_1_0_1"/>
<accession>A0A067SAZ9</accession>
<protein>
    <submittedName>
        <fullName evidence="2">Uncharacterized protein</fullName>
    </submittedName>
</protein>
<feature type="compositionally biased region" description="Low complexity" evidence="1">
    <location>
        <begin position="445"/>
        <end position="480"/>
    </location>
</feature>
<feature type="compositionally biased region" description="Acidic residues" evidence="1">
    <location>
        <begin position="490"/>
        <end position="515"/>
    </location>
</feature>
<organism evidence="2 3">
    <name type="scientific">Galerina marginata (strain CBS 339.88)</name>
    <dbReference type="NCBI Taxonomy" id="685588"/>
    <lineage>
        <taxon>Eukaryota</taxon>
        <taxon>Fungi</taxon>
        <taxon>Dikarya</taxon>
        <taxon>Basidiomycota</taxon>
        <taxon>Agaricomycotina</taxon>
        <taxon>Agaricomycetes</taxon>
        <taxon>Agaricomycetidae</taxon>
        <taxon>Agaricales</taxon>
        <taxon>Agaricineae</taxon>
        <taxon>Strophariaceae</taxon>
        <taxon>Galerina</taxon>
    </lineage>
</organism>
<reference evidence="3" key="1">
    <citation type="journal article" date="2014" name="Proc. Natl. Acad. Sci. U.S.A.">
        <title>Extensive sampling of basidiomycete genomes demonstrates inadequacy of the white-rot/brown-rot paradigm for wood decay fungi.</title>
        <authorList>
            <person name="Riley R."/>
            <person name="Salamov A.A."/>
            <person name="Brown D.W."/>
            <person name="Nagy L.G."/>
            <person name="Floudas D."/>
            <person name="Held B.W."/>
            <person name="Levasseur A."/>
            <person name="Lombard V."/>
            <person name="Morin E."/>
            <person name="Otillar R."/>
            <person name="Lindquist E.A."/>
            <person name="Sun H."/>
            <person name="LaButti K.M."/>
            <person name="Schmutz J."/>
            <person name="Jabbour D."/>
            <person name="Luo H."/>
            <person name="Baker S.E."/>
            <person name="Pisabarro A.G."/>
            <person name="Walton J.D."/>
            <person name="Blanchette R.A."/>
            <person name="Henrissat B."/>
            <person name="Martin F."/>
            <person name="Cullen D."/>
            <person name="Hibbett D.S."/>
            <person name="Grigoriev I.V."/>
        </authorList>
    </citation>
    <scope>NUCLEOTIDE SEQUENCE [LARGE SCALE GENOMIC DNA]</scope>
    <source>
        <strain evidence="3">CBS 339.88</strain>
    </source>
</reference>
<dbReference type="Proteomes" id="UP000027222">
    <property type="component" value="Unassembled WGS sequence"/>
</dbReference>
<feature type="region of interest" description="Disordered" evidence="1">
    <location>
        <begin position="358"/>
        <end position="556"/>
    </location>
</feature>
<dbReference type="EMBL" id="KL142417">
    <property type="protein sequence ID" value="KDR67147.1"/>
    <property type="molecule type" value="Genomic_DNA"/>
</dbReference>
<dbReference type="AlphaFoldDB" id="A0A067SAZ9"/>
<evidence type="ECO:0000256" key="1">
    <source>
        <dbReference type="SAM" id="MobiDB-lite"/>
    </source>
</evidence>
<sequence length="573" mass="62767">MAPKAAFSGLRLEFLVEEKKGYAAAVVNGTKNEAVLDITRHYFKRFPPDLDHNTEPSEAHLAAVNDALPDPEPEVPDPSKMSQEQYKLAMEAFEQRKNEVVICTAQIERWLVYRHGKQNAPSQKSLPTDPSDPMFVLTCRLLGKSVKKPRKPIPYNVWGKDNRGAIKHAYASAPKDKQKQHDIGTETSLKQALFEKQPESIQKKYRKLAQKSHKEMMKEWSFNLKRPASTNPESRQVCIDGITSFMQPILDLVVEFTGMRVTFMMGGPEPATQGRMNIIALHSGLTKGPVKVNFGQAESEAFQSKVVPVFSDFLRKCFTREDAQAAALPVKSVPMLSILDPTEVTYCEASGMNFNDLNLGDPKGSGSSSAAKDTQDKRASKQSSAKSSKKPSAKSSNESKKSSKKPATSKQSKRKGKKATSESDDESQSEDEDEDDDQKEQLNPSSRRNSSAKSSNTASKKTVASSAKSSNTSSKKTGASKGKGRKATSESDDESQSEEEDQDADGATDESDDEEHPNPSRGRKLLAKSSTTPSKKLVASKQPKGKGKGKAKAKANTKAVLSVILSPKCQIYL</sequence>
<feature type="compositionally biased region" description="Basic residues" evidence="1">
    <location>
        <begin position="543"/>
        <end position="555"/>
    </location>
</feature>
<name>A0A067SAZ9_GALM3</name>
<evidence type="ECO:0000313" key="2">
    <source>
        <dbReference type="EMBL" id="KDR67147.1"/>
    </source>
</evidence>
<feature type="compositionally biased region" description="Acidic residues" evidence="1">
    <location>
        <begin position="422"/>
        <end position="438"/>
    </location>
</feature>
<keyword evidence="3" id="KW-1185">Reference proteome</keyword>
<gene>
    <name evidence="2" type="ORF">GALMADRAFT_1358709</name>
</gene>
<dbReference type="OrthoDB" id="3065655at2759"/>
<proteinExistence type="predicted"/>
<dbReference type="STRING" id="685588.A0A067SAZ9"/>